<dbReference type="InterPro" id="IPR010315">
    <property type="entry name" value="DUF915_hydro-like"/>
</dbReference>
<dbReference type="SUPFAM" id="SSF53474">
    <property type="entry name" value="alpha/beta-Hydrolases"/>
    <property type="match status" value="1"/>
</dbReference>
<proteinExistence type="predicted"/>
<organism evidence="1 2">
    <name type="scientific">Pseudolactococcus raffinolactis</name>
    <dbReference type="NCBI Taxonomy" id="1366"/>
    <lineage>
        <taxon>Bacteria</taxon>
        <taxon>Bacillati</taxon>
        <taxon>Bacillota</taxon>
        <taxon>Bacilli</taxon>
        <taxon>Lactobacillales</taxon>
        <taxon>Streptococcaceae</taxon>
        <taxon>Pseudolactococcus</taxon>
    </lineage>
</organism>
<gene>
    <name evidence="1" type="ORF">GU336_01230</name>
</gene>
<dbReference type="Pfam" id="PF06028">
    <property type="entry name" value="DUF915"/>
    <property type="match status" value="1"/>
</dbReference>
<dbReference type="InterPro" id="IPR029058">
    <property type="entry name" value="AB_hydrolase_fold"/>
</dbReference>
<dbReference type="GO" id="GO:0016787">
    <property type="term" value="F:hydrolase activity"/>
    <property type="evidence" value="ECO:0007669"/>
    <property type="project" value="UniProtKB-KW"/>
</dbReference>
<protein>
    <submittedName>
        <fullName evidence="1">Alpha/beta hydrolase</fullName>
    </submittedName>
</protein>
<dbReference type="AlphaFoldDB" id="A0A5R9CE51"/>
<name>A0A5R9CE51_9LACT</name>
<dbReference type="RefSeq" id="WP_138492346.1">
    <property type="nucleotide sequence ID" value="NZ_CBCPKB010000005.1"/>
</dbReference>
<reference evidence="1 2" key="1">
    <citation type="submission" date="2019-12" db="EMBL/GenBank/DDBJ databases">
        <title>Whole genome sequences of Lactococcus raffinolactis strains isolated from sewage.</title>
        <authorList>
            <person name="Ybazeta G."/>
            <person name="Ross M."/>
            <person name="Brabant-Kirwan D."/>
            <person name="Saleh M."/>
            <person name="Dillon J.A."/>
            <person name="Splinter K."/>
            <person name="Nokhbeh R."/>
        </authorList>
    </citation>
    <scope>NUCLEOTIDE SEQUENCE [LARGE SCALE GENOMIC DNA]</scope>
    <source>
        <strain evidence="1 2">Lr_19_5</strain>
    </source>
</reference>
<accession>A0A5R9CE51</accession>
<evidence type="ECO:0000313" key="2">
    <source>
        <dbReference type="Proteomes" id="UP000501945"/>
    </source>
</evidence>
<keyword evidence="1" id="KW-0378">Hydrolase</keyword>
<dbReference type="Gene3D" id="3.40.50.1820">
    <property type="entry name" value="alpha/beta hydrolase"/>
    <property type="match status" value="1"/>
</dbReference>
<dbReference type="Proteomes" id="UP000501945">
    <property type="component" value="Chromosome"/>
</dbReference>
<evidence type="ECO:0000313" key="1">
    <source>
        <dbReference type="EMBL" id="QIW52894.1"/>
    </source>
</evidence>
<sequence length="272" mass="30204">MKKIIAVLSLIAIALGMLLIATKPRVLDKKSTGNYQTPTLFVHGYGGGYGSEKNMISDLSQHAGFRQVLRYNIDRNGNISSSGHWQADVKHPLIAMVFNDGRPNDKYLSPILSRIKKDYKIKAFNAVGHSGGATAWVNWAVTADKEEMPELQRLVTIAGPFNGFMGMSEKTDVATIKLDSDGKPDTMIDAYKHLNDNKDNFPKNIDVLNIFGDTGKGSDGVVPVNSVRSLRYIVEQNAKSYTEQEVKNSKSQHSKLHQHNPLVNQVLYNFLK</sequence>
<dbReference type="EMBL" id="CP047616">
    <property type="protein sequence ID" value="QIW52894.1"/>
    <property type="molecule type" value="Genomic_DNA"/>
</dbReference>